<reference evidence="1 2" key="1">
    <citation type="submission" date="2018-06" db="EMBL/GenBank/DDBJ databases">
        <title>Sphaerisporangium craniellae sp. nov., isolated from a marine sponge in the South China Sea.</title>
        <authorList>
            <person name="Li L."/>
        </authorList>
    </citation>
    <scope>NUCLEOTIDE SEQUENCE [LARGE SCALE GENOMIC DNA]</scope>
    <source>
        <strain evidence="1 2">LHW63015</strain>
    </source>
</reference>
<protein>
    <submittedName>
        <fullName evidence="1">Uncharacterized protein</fullName>
    </submittedName>
</protein>
<dbReference type="EMBL" id="QMEY01000014">
    <property type="protein sequence ID" value="RBQ16918.1"/>
    <property type="molecule type" value="Genomic_DNA"/>
</dbReference>
<accession>A0A366LSM0</accession>
<evidence type="ECO:0000313" key="2">
    <source>
        <dbReference type="Proteomes" id="UP000253303"/>
    </source>
</evidence>
<proteinExistence type="predicted"/>
<keyword evidence="2" id="KW-1185">Reference proteome</keyword>
<organism evidence="1 2">
    <name type="scientific">Spongiactinospora rosea</name>
    <dbReference type="NCBI Taxonomy" id="2248750"/>
    <lineage>
        <taxon>Bacteria</taxon>
        <taxon>Bacillati</taxon>
        <taxon>Actinomycetota</taxon>
        <taxon>Actinomycetes</taxon>
        <taxon>Streptosporangiales</taxon>
        <taxon>Streptosporangiaceae</taxon>
        <taxon>Spongiactinospora</taxon>
    </lineage>
</organism>
<comment type="caution">
    <text evidence="1">The sequence shown here is derived from an EMBL/GenBank/DDBJ whole genome shotgun (WGS) entry which is preliminary data.</text>
</comment>
<dbReference type="Proteomes" id="UP000253303">
    <property type="component" value="Unassembled WGS sequence"/>
</dbReference>
<sequence>MGETDIVVMGLDEYESLLGARRQAGAQASRIKVLRLQLDQAQACLAAIEELVRAGHTVGDGCAQDCLGCAVTAALSASHVQRDRADG</sequence>
<gene>
    <name evidence="1" type="ORF">DP939_28070</name>
</gene>
<dbReference type="AlphaFoldDB" id="A0A366LSM0"/>
<name>A0A366LSM0_9ACTN</name>
<evidence type="ECO:0000313" key="1">
    <source>
        <dbReference type="EMBL" id="RBQ16918.1"/>
    </source>
</evidence>